<keyword evidence="2" id="KW-1185">Reference proteome</keyword>
<proteinExistence type="predicted"/>
<name>A0ABY4ILD5_9MICO</name>
<accession>A0ABY4ILD5</accession>
<dbReference type="Proteomes" id="UP000831963">
    <property type="component" value="Chromosome"/>
</dbReference>
<evidence type="ECO:0000313" key="1">
    <source>
        <dbReference type="EMBL" id="UPL13434.1"/>
    </source>
</evidence>
<gene>
    <name evidence="1" type="ORF">KV396_02655</name>
</gene>
<reference evidence="1 2" key="1">
    <citation type="submission" date="2021-06" db="EMBL/GenBank/DDBJ databases">
        <title>Genome-based taxonomic framework of Microbacterium strains isolated from marine environment, the description of four new species and reclassification of four preexisting species.</title>
        <authorList>
            <person name="Lee S.D."/>
            <person name="Kim S.-M."/>
            <person name="Byeon Y.-S."/>
            <person name="Yang H.L."/>
            <person name="Kim I.S."/>
        </authorList>
    </citation>
    <scope>NUCLEOTIDE SEQUENCE [LARGE SCALE GENOMIC DNA]</scope>
    <source>
        <strain evidence="1 2">SSW1-36</strain>
    </source>
</reference>
<dbReference type="EMBL" id="CP078077">
    <property type="protein sequence ID" value="UPL13434.1"/>
    <property type="molecule type" value="Genomic_DNA"/>
</dbReference>
<evidence type="ECO:0000313" key="2">
    <source>
        <dbReference type="Proteomes" id="UP000831963"/>
    </source>
</evidence>
<sequence length="212" mass="22839">MAETERAENEQASTEELLAAWSERSGGEQEAWTRARPGPALDAIAARLSAVPQMFLDDRVSVRALAGDVLGMAPACVRFAGDERVRRGAAIALWIVASEELVAPFSSPVGGGAATLAVDALALRLAPVSDPLSWISDDERRIEAARTFLLWRGYLPEGEDAQTASSLLAAVDSLARDKALADAYEGHRHRAEIARKLQEARRKEAAARYSSE</sequence>
<protein>
    <submittedName>
        <fullName evidence="1">Phosphohydrolase</fullName>
    </submittedName>
</protein>
<organism evidence="1 2">
    <name type="scientific">Microbacterium galbinum</name>
    <dbReference type="NCBI Taxonomy" id="2851646"/>
    <lineage>
        <taxon>Bacteria</taxon>
        <taxon>Bacillati</taxon>
        <taxon>Actinomycetota</taxon>
        <taxon>Actinomycetes</taxon>
        <taxon>Micrococcales</taxon>
        <taxon>Microbacteriaceae</taxon>
        <taxon>Microbacterium</taxon>
    </lineage>
</organism>
<dbReference type="RefSeq" id="WP_247634109.1">
    <property type="nucleotide sequence ID" value="NZ_CP078077.1"/>
</dbReference>